<reference evidence="1 2" key="1">
    <citation type="submission" date="2020-02" db="EMBL/GenBank/DDBJ databases">
        <authorList>
            <person name="Zhang X.-Y."/>
        </authorList>
    </citation>
    <scope>NUCLEOTIDE SEQUENCE [LARGE SCALE GENOMIC DNA]</scope>
    <source>
        <strain evidence="1 2">C33</strain>
    </source>
</reference>
<dbReference type="AlphaFoldDB" id="A0A845VCI7"/>
<protein>
    <submittedName>
        <fullName evidence="1">Uncharacterized protein</fullName>
    </submittedName>
</protein>
<evidence type="ECO:0000313" key="2">
    <source>
        <dbReference type="Proteomes" id="UP000484885"/>
    </source>
</evidence>
<dbReference type="Proteomes" id="UP000484885">
    <property type="component" value="Unassembled WGS sequence"/>
</dbReference>
<evidence type="ECO:0000313" key="1">
    <source>
        <dbReference type="EMBL" id="NDY94989.1"/>
    </source>
</evidence>
<dbReference type="RefSeq" id="WP_164210401.1">
    <property type="nucleotide sequence ID" value="NZ_JAAGSC010000034.1"/>
</dbReference>
<proteinExistence type="predicted"/>
<gene>
    <name evidence="1" type="ORF">G3I74_04520</name>
</gene>
<dbReference type="EMBL" id="JAAGSC010000034">
    <property type="protein sequence ID" value="NDY94989.1"/>
    <property type="molecule type" value="Genomic_DNA"/>
</dbReference>
<dbReference type="PANTHER" id="PTHR37946">
    <property type="entry name" value="SLL1969 PROTEIN"/>
    <property type="match status" value="1"/>
</dbReference>
<accession>A0A845VCI7</accession>
<name>A0A845VCI7_9GAMM</name>
<dbReference type="PANTHER" id="PTHR37946:SF1">
    <property type="entry name" value="SLL1969 PROTEIN"/>
    <property type="match status" value="1"/>
</dbReference>
<keyword evidence="2" id="KW-1185">Reference proteome</keyword>
<sequence>MILRMFDEWAGLPPGRVALLGAPVQGSAAAGRIAEMKITRPVVGKARTALEYGFSHAPGGRDTGVVAGTRSMGLGRMFEKLPLPHDGTIAAAETRLPGAADAIELPVSHTGLVLSAEVVSAVAGFLRRGRFDRGG</sequence>
<organism evidence="1 2">
    <name type="scientific">Wenzhouxiangella limi</name>
    <dbReference type="NCBI Taxonomy" id="2707351"/>
    <lineage>
        <taxon>Bacteria</taxon>
        <taxon>Pseudomonadati</taxon>
        <taxon>Pseudomonadota</taxon>
        <taxon>Gammaproteobacteria</taxon>
        <taxon>Chromatiales</taxon>
        <taxon>Wenzhouxiangellaceae</taxon>
        <taxon>Wenzhouxiangella</taxon>
    </lineage>
</organism>
<comment type="caution">
    <text evidence="1">The sequence shown here is derived from an EMBL/GenBank/DDBJ whole genome shotgun (WGS) entry which is preliminary data.</text>
</comment>